<protein>
    <recommendedName>
        <fullName evidence="5">GH16 domain-containing protein</fullName>
    </recommendedName>
</protein>
<dbReference type="Proteomes" id="UP000215377">
    <property type="component" value="Unassembled WGS sequence"/>
</dbReference>
<evidence type="ECO:0000259" key="5">
    <source>
        <dbReference type="PROSITE" id="PS51762"/>
    </source>
</evidence>
<organism evidence="6 7">
    <name type="scientific">Marinibacterium profundimaris</name>
    <dbReference type="NCBI Taxonomy" id="1679460"/>
    <lineage>
        <taxon>Bacteria</taxon>
        <taxon>Pseudomonadati</taxon>
        <taxon>Pseudomonadota</taxon>
        <taxon>Alphaproteobacteria</taxon>
        <taxon>Rhodobacterales</taxon>
        <taxon>Paracoccaceae</taxon>
        <taxon>Marinibacterium</taxon>
    </lineage>
</organism>
<evidence type="ECO:0000256" key="3">
    <source>
        <dbReference type="ARBA" id="ARBA00023295"/>
    </source>
</evidence>
<dbReference type="AlphaFoldDB" id="A0A225NPH1"/>
<dbReference type="PROSITE" id="PS51762">
    <property type="entry name" value="GH16_2"/>
    <property type="match status" value="1"/>
</dbReference>
<gene>
    <name evidence="6" type="ORF">ATO3_14000</name>
</gene>
<dbReference type="GO" id="GO:0004553">
    <property type="term" value="F:hydrolase activity, hydrolyzing O-glycosyl compounds"/>
    <property type="evidence" value="ECO:0007669"/>
    <property type="project" value="InterPro"/>
</dbReference>
<evidence type="ECO:0000256" key="4">
    <source>
        <dbReference type="PIRSR" id="PIRSR608264-1"/>
    </source>
</evidence>
<dbReference type="InterPro" id="IPR013320">
    <property type="entry name" value="ConA-like_dom_sf"/>
</dbReference>
<dbReference type="GO" id="GO:0005975">
    <property type="term" value="P:carbohydrate metabolic process"/>
    <property type="evidence" value="ECO:0007669"/>
    <property type="project" value="InterPro"/>
</dbReference>
<evidence type="ECO:0000313" key="7">
    <source>
        <dbReference type="Proteomes" id="UP000215377"/>
    </source>
</evidence>
<dbReference type="InterPro" id="IPR008264">
    <property type="entry name" value="Beta_glucanase"/>
</dbReference>
<keyword evidence="7" id="KW-1185">Reference proteome</keyword>
<keyword evidence="3" id="KW-0326">Glycosidase</keyword>
<name>A0A225NPH1_9RHOB</name>
<dbReference type="InterPro" id="IPR008263">
    <property type="entry name" value="GH16_AS"/>
</dbReference>
<comment type="similarity">
    <text evidence="1">Belongs to the glycosyl hydrolase 16 family.</text>
</comment>
<dbReference type="EMBL" id="AQQR01000005">
    <property type="protein sequence ID" value="OWU73019.1"/>
    <property type="molecule type" value="Genomic_DNA"/>
</dbReference>
<accession>A0A225NPH1</accession>
<evidence type="ECO:0000256" key="2">
    <source>
        <dbReference type="ARBA" id="ARBA00022801"/>
    </source>
</evidence>
<reference evidence="6 7" key="1">
    <citation type="submission" date="2013-04" db="EMBL/GenBank/DDBJ databases">
        <title>Oceanicola sp. 22II1-22F33 Genome Sequencing.</title>
        <authorList>
            <person name="Lai Q."/>
            <person name="Li G."/>
            <person name="Shao Z."/>
        </authorList>
    </citation>
    <scope>NUCLEOTIDE SEQUENCE [LARGE SCALE GENOMIC DNA]</scope>
    <source>
        <strain evidence="6 7">22II1-22F33</strain>
    </source>
</reference>
<feature type="domain" description="GH16" evidence="5">
    <location>
        <begin position="1"/>
        <end position="240"/>
    </location>
</feature>
<evidence type="ECO:0000313" key="6">
    <source>
        <dbReference type="EMBL" id="OWU73019.1"/>
    </source>
</evidence>
<dbReference type="InterPro" id="IPR000757">
    <property type="entry name" value="Beta-glucanase-like"/>
</dbReference>
<proteinExistence type="inferred from homology"/>
<sequence length="253" mass="28569">MTSAQAQTPKAEGFIETFEDVGFRTRWWFSDFDFGGDRFITGWRRQMAGVQMPVTKQAINGGELVLKLAPAPEEEQKAFFGAEVQRDALHHYGDYDVVMKAGSGTGVISSFFTYTGPHFGDPHHEIDVEIMGRRTDALYVNTFVDGEQSGGTYVPLGFDVAEEPTLFRFEWREDYVAWFVRGQEVHRLTSDDIVIPSVPGKLFMNIWNAAPRQEAWAGPVVYEQSTEARYYCVSYRPLGDPGQTCTDLVNPRP</sequence>
<dbReference type="PROSITE" id="PS01034">
    <property type="entry name" value="GH16_1"/>
    <property type="match status" value="1"/>
</dbReference>
<keyword evidence="2" id="KW-0378">Hydrolase</keyword>
<feature type="active site" description="Proton donor" evidence="4">
    <location>
        <position position="129"/>
    </location>
</feature>
<feature type="active site" description="Nucleophile" evidence="4">
    <location>
        <position position="125"/>
    </location>
</feature>
<dbReference type="Gene3D" id="2.60.120.200">
    <property type="match status" value="1"/>
</dbReference>
<dbReference type="Pfam" id="PF00722">
    <property type="entry name" value="Glyco_hydro_16"/>
    <property type="match status" value="1"/>
</dbReference>
<dbReference type="SUPFAM" id="SSF49899">
    <property type="entry name" value="Concanavalin A-like lectins/glucanases"/>
    <property type="match status" value="1"/>
</dbReference>
<comment type="caution">
    <text evidence="6">The sequence shown here is derived from an EMBL/GenBank/DDBJ whole genome shotgun (WGS) entry which is preliminary data.</text>
</comment>
<dbReference type="PRINTS" id="PR00737">
    <property type="entry name" value="GLHYDRLASE16"/>
</dbReference>
<evidence type="ECO:0000256" key="1">
    <source>
        <dbReference type="ARBA" id="ARBA00006865"/>
    </source>
</evidence>